<name>A0AAD1M2W2_MYCXE</name>
<evidence type="ECO:0000313" key="1">
    <source>
        <dbReference type="EMBL" id="BBU23890.1"/>
    </source>
</evidence>
<accession>A0AAD1M2W2</accession>
<gene>
    <name evidence="1" type="ORF">MYXE_36800</name>
</gene>
<reference evidence="1 2" key="1">
    <citation type="submission" date="2019-12" db="EMBL/GenBank/DDBJ databases">
        <title>Complete genome sequence of Mycolicibacterium xenopi str. JCM15661T.</title>
        <authorList>
            <person name="Yoshida M."/>
            <person name="Fukano H."/>
            <person name="Asakura T."/>
            <person name="Hoshino Y."/>
        </authorList>
    </citation>
    <scope>NUCLEOTIDE SEQUENCE [LARGE SCALE GENOMIC DNA]</scope>
    <source>
        <strain evidence="1 2">JCM 15661T</strain>
    </source>
</reference>
<dbReference type="Proteomes" id="UP000464624">
    <property type="component" value="Chromosome"/>
</dbReference>
<proteinExistence type="predicted"/>
<dbReference type="EMBL" id="AP022314">
    <property type="protein sequence ID" value="BBU23890.1"/>
    <property type="molecule type" value="Genomic_DNA"/>
</dbReference>
<dbReference type="KEGG" id="mxe:MYXE_36800"/>
<organism evidence="1 2">
    <name type="scientific">Mycobacterium xenopi</name>
    <dbReference type="NCBI Taxonomy" id="1789"/>
    <lineage>
        <taxon>Bacteria</taxon>
        <taxon>Bacillati</taxon>
        <taxon>Actinomycetota</taxon>
        <taxon>Actinomycetes</taxon>
        <taxon>Mycobacteriales</taxon>
        <taxon>Mycobacteriaceae</taxon>
        <taxon>Mycobacterium</taxon>
    </lineage>
</organism>
<protein>
    <submittedName>
        <fullName evidence="1">Uncharacterized protein</fullName>
    </submittedName>
</protein>
<sequence>MCTAHETASIVCMTLHRTTRQPSDFARHAEDHPTLPAASCERVSGYGVMGLPFRSGHVLGLRRWTASSIGAAFTSIWHRYPDGSWTFYESTPSEVACSRYFGADVQRIRVTSIGLDWEGPRRLRIHTCDDAAVDWTIDLGSTPVTRAMSLVGSLMPTLLWRSRPVLSLMGHLAGPILGVGKVGLSGQTSNGQHFDANPLRIWYVSASRAVVEGEDLGPVGPLAEQARMADFYFPQRGIFAVGRVFVKPSTEIAASPRLFVKY</sequence>
<dbReference type="AlphaFoldDB" id="A0AAD1M2W2"/>
<evidence type="ECO:0000313" key="2">
    <source>
        <dbReference type="Proteomes" id="UP000464624"/>
    </source>
</evidence>